<organism evidence="5 6">
    <name type="scientific">Microbacterium soli</name>
    <dbReference type="NCBI Taxonomy" id="446075"/>
    <lineage>
        <taxon>Bacteria</taxon>
        <taxon>Bacillati</taxon>
        <taxon>Actinomycetota</taxon>
        <taxon>Actinomycetes</taxon>
        <taxon>Micrococcales</taxon>
        <taxon>Microbacteriaceae</taxon>
        <taxon>Microbacterium</taxon>
    </lineage>
</organism>
<dbReference type="SUPFAM" id="SSF46785">
    <property type="entry name" value="Winged helix' DNA-binding domain"/>
    <property type="match status" value="1"/>
</dbReference>
<dbReference type="RefSeq" id="WP_344817489.1">
    <property type="nucleotide sequence ID" value="NZ_BAABCP010000001.1"/>
</dbReference>
<evidence type="ECO:0000259" key="4">
    <source>
        <dbReference type="PROSITE" id="PS50949"/>
    </source>
</evidence>
<dbReference type="Pfam" id="PF07729">
    <property type="entry name" value="FCD"/>
    <property type="match status" value="1"/>
</dbReference>
<evidence type="ECO:0000313" key="5">
    <source>
        <dbReference type="EMBL" id="GAA3925211.1"/>
    </source>
</evidence>
<dbReference type="InterPro" id="IPR036388">
    <property type="entry name" value="WH-like_DNA-bd_sf"/>
</dbReference>
<keyword evidence="1" id="KW-0805">Transcription regulation</keyword>
<evidence type="ECO:0000256" key="2">
    <source>
        <dbReference type="ARBA" id="ARBA00023125"/>
    </source>
</evidence>
<dbReference type="Pfam" id="PF00392">
    <property type="entry name" value="GntR"/>
    <property type="match status" value="1"/>
</dbReference>
<dbReference type="PANTHER" id="PTHR43537:SF45">
    <property type="entry name" value="GNTR FAMILY REGULATORY PROTEIN"/>
    <property type="match status" value="1"/>
</dbReference>
<dbReference type="SMART" id="SM00895">
    <property type="entry name" value="FCD"/>
    <property type="match status" value="1"/>
</dbReference>
<evidence type="ECO:0000256" key="1">
    <source>
        <dbReference type="ARBA" id="ARBA00023015"/>
    </source>
</evidence>
<dbReference type="SUPFAM" id="SSF48008">
    <property type="entry name" value="GntR ligand-binding domain-like"/>
    <property type="match status" value="1"/>
</dbReference>
<dbReference type="CDD" id="cd07377">
    <property type="entry name" value="WHTH_GntR"/>
    <property type="match status" value="1"/>
</dbReference>
<feature type="domain" description="HTH gntR-type" evidence="4">
    <location>
        <begin position="19"/>
        <end position="86"/>
    </location>
</feature>
<dbReference type="InterPro" id="IPR036390">
    <property type="entry name" value="WH_DNA-bd_sf"/>
</dbReference>
<keyword evidence="2" id="KW-0238">DNA-binding</keyword>
<dbReference type="InterPro" id="IPR000524">
    <property type="entry name" value="Tscrpt_reg_HTH_GntR"/>
</dbReference>
<protein>
    <submittedName>
        <fullName evidence="5">GntR family transcriptional regulator</fullName>
    </submittedName>
</protein>
<dbReference type="EMBL" id="BAABCP010000001">
    <property type="protein sequence ID" value="GAA3925211.1"/>
    <property type="molecule type" value="Genomic_DNA"/>
</dbReference>
<name>A0ABP7MKH8_9MICO</name>
<dbReference type="InterPro" id="IPR011711">
    <property type="entry name" value="GntR_C"/>
</dbReference>
<evidence type="ECO:0000256" key="3">
    <source>
        <dbReference type="ARBA" id="ARBA00023163"/>
    </source>
</evidence>
<accession>A0ABP7MKH8</accession>
<keyword evidence="3" id="KW-0804">Transcription</keyword>
<proteinExistence type="predicted"/>
<dbReference type="PROSITE" id="PS50949">
    <property type="entry name" value="HTH_GNTR"/>
    <property type="match status" value="1"/>
</dbReference>
<sequence length="241" mass="27136">MESMVYVAQPSPFQDEGVSPLANQTYVWLADAIVRGELQPGSHVSEPWISTKLGISRSPVREALLSLLDAGVLTRERGRGFRVAEADPQSACEFYDCRILIEPECARLAGPHIDDEVVATAQRAFDEMAAAQERHAYGDRLNASENFHRAYRAVCPNRHLVQIVNRTAARGLQLRAFGISRPGTLEQSLEQHRLILDAFRAREPFHTLVEDVLRFSKERVLFTLTAREHDRPAERKGPTHD</sequence>
<dbReference type="InterPro" id="IPR008920">
    <property type="entry name" value="TF_FadR/GntR_C"/>
</dbReference>
<gene>
    <name evidence="5" type="ORF">GCM10022383_00570</name>
</gene>
<dbReference type="Proteomes" id="UP001501591">
    <property type="component" value="Unassembled WGS sequence"/>
</dbReference>
<dbReference type="PANTHER" id="PTHR43537">
    <property type="entry name" value="TRANSCRIPTIONAL REGULATOR, GNTR FAMILY"/>
    <property type="match status" value="1"/>
</dbReference>
<dbReference type="Gene3D" id="1.20.120.530">
    <property type="entry name" value="GntR ligand-binding domain-like"/>
    <property type="match status" value="1"/>
</dbReference>
<dbReference type="Gene3D" id="1.10.10.10">
    <property type="entry name" value="Winged helix-like DNA-binding domain superfamily/Winged helix DNA-binding domain"/>
    <property type="match status" value="1"/>
</dbReference>
<evidence type="ECO:0000313" key="6">
    <source>
        <dbReference type="Proteomes" id="UP001501591"/>
    </source>
</evidence>
<keyword evidence="6" id="KW-1185">Reference proteome</keyword>
<reference evidence="6" key="1">
    <citation type="journal article" date="2019" name="Int. J. Syst. Evol. Microbiol.">
        <title>The Global Catalogue of Microorganisms (GCM) 10K type strain sequencing project: providing services to taxonomists for standard genome sequencing and annotation.</title>
        <authorList>
            <consortium name="The Broad Institute Genomics Platform"/>
            <consortium name="The Broad Institute Genome Sequencing Center for Infectious Disease"/>
            <person name="Wu L."/>
            <person name="Ma J."/>
        </authorList>
    </citation>
    <scope>NUCLEOTIDE SEQUENCE [LARGE SCALE GENOMIC DNA]</scope>
    <source>
        <strain evidence="6">JCM 17024</strain>
    </source>
</reference>
<dbReference type="SMART" id="SM00345">
    <property type="entry name" value="HTH_GNTR"/>
    <property type="match status" value="1"/>
</dbReference>
<comment type="caution">
    <text evidence="5">The sequence shown here is derived from an EMBL/GenBank/DDBJ whole genome shotgun (WGS) entry which is preliminary data.</text>
</comment>